<dbReference type="EMBL" id="CAAALY010002339">
    <property type="protein sequence ID" value="VEL07713.1"/>
    <property type="molecule type" value="Genomic_DNA"/>
</dbReference>
<proteinExistence type="predicted"/>
<accession>A0A3S5CH10</accession>
<dbReference type="AlphaFoldDB" id="A0A3S5CH10"/>
<comment type="caution">
    <text evidence="2">The sequence shown here is derived from an EMBL/GenBank/DDBJ whole genome shotgun (WGS) entry which is preliminary data.</text>
</comment>
<feature type="region of interest" description="Disordered" evidence="1">
    <location>
        <begin position="311"/>
        <end position="333"/>
    </location>
</feature>
<feature type="compositionally biased region" description="Polar residues" evidence="1">
    <location>
        <begin position="1"/>
        <end position="16"/>
    </location>
</feature>
<gene>
    <name evidence="2" type="ORF">PXEA_LOCUS1153</name>
</gene>
<feature type="region of interest" description="Disordered" evidence="1">
    <location>
        <begin position="1"/>
        <end position="23"/>
    </location>
</feature>
<feature type="compositionally biased region" description="Polar residues" evidence="1">
    <location>
        <begin position="311"/>
        <end position="332"/>
    </location>
</feature>
<evidence type="ECO:0000313" key="2">
    <source>
        <dbReference type="EMBL" id="VEL07713.1"/>
    </source>
</evidence>
<keyword evidence="3" id="KW-1185">Reference proteome</keyword>
<protein>
    <submittedName>
        <fullName evidence="2">Uncharacterized protein</fullName>
    </submittedName>
</protein>
<evidence type="ECO:0000313" key="3">
    <source>
        <dbReference type="Proteomes" id="UP000784294"/>
    </source>
</evidence>
<reference evidence="2" key="1">
    <citation type="submission" date="2018-11" db="EMBL/GenBank/DDBJ databases">
        <authorList>
            <consortium name="Pathogen Informatics"/>
        </authorList>
    </citation>
    <scope>NUCLEOTIDE SEQUENCE</scope>
</reference>
<sequence>MSTGLNPPTNGISSRRNSARPERTWKRSFDANFTDHCIDPISRPPASYPCALSCAPYSVGQAKAYGASRGQLVIRPQLAILPVADLLDAWPTTLRRPPVSPLPIDQAGLAQLAAPDGQKSLPGSLAAEVDPESEGLSSLTLQTTNGGNCNAASTELTRAPKQQTPLTPASGVDPVADIWIHPPSSSLFYSHVDAPMASFHDYSDSLDLIAAVKSAVASTTIVEHFRPEEMVLKIGRVPVAGPCSRTKGFNEPELKCNKNLLKNMAVEKKLPTSHHLNDFSTNPSSKQGSLTLCPTCWQTRDLLENAQYQNTSNTNNSAKHNIQHNHSSSQKSLFGEPISLKDYTLEPTYSSHSAYISQSSQQHVVRSSNVAAIDENMDSVINSNGTHKVTSSRAVYKTQDVNYGNLHQLQSSLKISRRSPISKISTIPLINESDSFPLGTDNFSRASIYSNTAVGPSLSSALGTKVSTSRSWSVLNFSSLPSLIRSMSSTPSGPFRQANYVSHRVPTLSTTIHSTSSGDLILNR</sequence>
<name>A0A3S5CH10_9PLAT</name>
<organism evidence="2 3">
    <name type="scientific">Protopolystoma xenopodis</name>
    <dbReference type="NCBI Taxonomy" id="117903"/>
    <lineage>
        <taxon>Eukaryota</taxon>
        <taxon>Metazoa</taxon>
        <taxon>Spiralia</taxon>
        <taxon>Lophotrochozoa</taxon>
        <taxon>Platyhelminthes</taxon>
        <taxon>Monogenea</taxon>
        <taxon>Polyopisthocotylea</taxon>
        <taxon>Polystomatidea</taxon>
        <taxon>Polystomatidae</taxon>
        <taxon>Protopolystoma</taxon>
    </lineage>
</organism>
<dbReference type="Proteomes" id="UP000784294">
    <property type="component" value="Unassembled WGS sequence"/>
</dbReference>
<evidence type="ECO:0000256" key="1">
    <source>
        <dbReference type="SAM" id="MobiDB-lite"/>
    </source>
</evidence>